<dbReference type="SFLD" id="SFLDG01383">
    <property type="entry name" value="cyclic_pyranopterin_phosphate"/>
    <property type="match status" value="1"/>
</dbReference>
<dbReference type="GO" id="GO:0046872">
    <property type="term" value="F:metal ion binding"/>
    <property type="evidence" value="ECO:0007669"/>
    <property type="project" value="UniProtKB-KW"/>
</dbReference>
<evidence type="ECO:0000256" key="9">
    <source>
        <dbReference type="ARBA" id="ARBA00023239"/>
    </source>
</evidence>
<dbReference type="InterPro" id="IPR050105">
    <property type="entry name" value="MoCo_biosynth_MoaA/MoaC"/>
</dbReference>
<dbReference type="GO" id="GO:0061798">
    <property type="term" value="F:GTP 3',8'-cyclase activity"/>
    <property type="evidence" value="ECO:0007669"/>
    <property type="project" value="UniProtKB-EC"/>
</dbReference>
<dbReference type="InterPro" id="IPR013483">
    <property type="entry name" value="MoaA"/>
</dbReference>
<dbReference type="SFLD" id="SFLDG01386">
    <property type="entry name" value="main_SPASM_domain-containing"/>
    <property type="match status" value="1"/>
</dbReference>
<evidence type="ECO:0000256" key="5">
    <source>
        <dbReference type="ARBA" id="ARBA00023004"/>
    </source>
</evidence>
<evidence type="ECO:0000259" key="10">
    <source>
        <dbReference type="PROSITE" id="PS51918"/>
    </source>
</evidence>
<dbReference type="InterPro" id="IPR010505">
    <property type="entry name" value="MoaA_twitch"/>
</dbReference>
<dbReference type="SMART" id="SM00729">
    <property type="entry name" value="Elp3"/>
    <property type="match status" value="1"/>
</dbReference>
<evidence type="ECO:0000256" key="4">
    <source>
        <dbReference type="ARBA" id="ARBA00022741"/>
    </source>
</evidence>
<dbReference type="SUPFAM" id="SSF102114">
    <property type="entry name" value="Radical SAM enzymes"/>
    <property type="match status" value="1"/>
</dbReference>
<dbReference type="Gene3D" id="3.20.20.70">
    <property type="entry name" value="Aldolase class I"/>
    <property type="match status" value="1"/>
</dbReference>
<dbReference type="CDD" id="cd01335">
    <property type="entry name" value="Radical_SAM"/>
    <property type="match status" value="1"/>
</dbReference>
<dbReference type="Pfam" id="PF06463">
    <property type="entry name" value="Mob_synth_C"/>
    <property type="match status" value="1"/>
</dbReference>
<accession>A0A399EEJ1</accession>
<keyword evidence="5" id="KW-0408">Iron</keyword>
<dbReference type="GO" id="GO:0061799">
    <property type="term" value="F:cyclic pyranopterin monophosphate synthase activity"/>
    <property type="evidence" value="ECO:0007669"/>
    <property type="project" value="TreeGrafter"/>
</dbReference>
<proteinExistence type="predicted"/>
<evidence type="ECO:0000256" key="8">
    <source>
        <dbReference type="ARBA" id="ARBA00023150"/>
    </source>
</evidence>
<keyword evidence="3" id="KW-0479">Metal-binding</keyword>
<evidence type="ECO:0000256" key="2">
    <source>
        <dbReference type="ARBA" id="ARBA00022691"/>
    </source>
</evidence>
<dbReference type="PANTHER" id="PTHR22960:SF0">
    <property type="entry name" value="MOLYBDENUM COFACTOR BIOSYNTHESIS PROTEIN 1"/>
    <property type="match status" value="1"/>
</dbReference>
<dbReference type="EMBL" id="QWLA01000086">
    <property type="protein sequence ID" value="RIH83054.1"/>
    <property type="molecule type" value="Genomic_DNA"/>
</dbReference>
<keyword evidence="4" id="KW-0547">Nucleotide-binding</keyword>
<evidence type="ECO:0000313" key="12">
    <source>
        <dbReference type="Proteomes" id="UP000265341"/>
    </source>
</evidence>
<keyword evidence="9 11" id="KW-0456">Lyase</keyword>
<dbReference type="GO" id="GO:0006777">
    <property type="term" value="P:Mo-molybdopterin cofactor biosynthetic process"/>
    <property type="evidence" value="ECO:0007669"/>
    <property type="project" value="UniProtKB-KW"/>
</dbReference>
<evidence type="ECO:0000256" key="3">
    <source>
        <dbReference type="ARBA" id="ARBA00022723"/>
    </source>
</evidence>
<keyword evidence="12" id="KW-1185">Reference proteome</keyword>
<dbReference type="Proteomes" id="UP000265341">
    <property type="component" value="Unassembled WGS sequence"/>
</dbReference>
<reference evidence="11 12" key="1">
    <citation type="submission" date="2018-08" db="EMBL/GenBank/DDBJ databases">
        <title>Meiothermus roseus NBRC 110900 genome sequencing project.</title>
        <authorList>
            <person name="Da Costa M.S."/>
            <person name="Albuquerque L."/>
            <person name="Raposo P."/>
            <person name="Froufe H.J.C."/>
            <person name="Barroso C.S."/>
            <person name="Egas C."/>
        </authorList>
    </citation>
    <scope>NUCLEOTIDE SEQUENCE [LARGE SCALE GENOMIC DNA]</scope>
    <source>
        <strain evidence="11 12">NBRC 110900</strain>
    </source>
</reference>
<protein>
    <submittedName>
        <fullName evidence="11">GTP 3',8-cyclase</fullName>
        <ecNumber evidence="11">4.1.99.22</ecNumber>
    </submittedName>
</protein>
<dbReference type="GO" id="GO:0051539">
    <property type="term" value="F:4 iron, 4 sulfur cluster binding"/>
    <property type="evidence" value="ECO:0007669"/>
    <property type="project" value="UniProtKB-KW"/>
</dbReference>
<dbReference type="NCBIfam" id="TIGR02666">
    <property type="entry name" value="moaA"/>
    <property type="match status" value="1"/>
</dbReference>
<evidence type="ECO:0000256" key="1">
    <source>
        <dbReference type="ARBA" id="ARBA00022485"/>
    </source>
</evidence>
<gene>
    <name evidence="11" type="primary">moaA</name>
    <name evidence="11" type="ORF">Mrose_03183</name>
</gene>
<evidence type="ECO:0000313" key="11">
    <source>
        <dbReference type="EMBL" id="RIH83054.1"/>
    </source>
</evidence>
<dbReference type="RefSeq" id="WP_119279985.1">
    <property type="nucleotide sequence ID" value="NZ_QWLA01000086.1"/>
</dbReference>
<feature type="domain" description="Radical SAM core" evidence="10">
    <location>
        <begin position="6"/>
        <end position="220"/>
    </location>
</feature>
<dbReference type="PANTHER" id="PTHR22960">
    <property type="entry name" value="MOLYBDOPTERIN COFACTOR SYNTHESIS PROTEIN A"/>
    <property type="match status" value="1"/>
</dbReference>
<dbReference type="InterPro" id="IPR007197">
    <property type="entry name" value="rSAM"/>
</dbReference>
<keyword evidence="8" id="KW-0501">Molybdenum cofactor biosynthesis</keyword>
<dbReference type="Pfam" id="PF04055">
    <property type="entry name" value="Radical_SAM"/>
    <property type="match status" value="1"/>
</dbReference>
<evidence type="ECO:0000256" key="6">
    <source>
        <dbReference type="ARBA" id="ARBA00023014"/>
    </source>
</evidence>
<comment type="caution">
    <text evidence="11">The sequence shown here is derived from an EMBL/GenBank/DDBJ whole genome shotgun (WGS) entry which is preliminary data.</text>
</comment>
<dbReference type="PROSITE" id="PS51918">
    <property type="entry name" value="RADICAL_SAM"/>
    <property type="match status" value="1"/>
</dbReference>
<dbReference type="EC" id="4.1.99.22" evidence="11"/>
<organism evidence="11 12">
    <name type="scientific">Calidithermus roseus</name>
    <dbReference type="NCBI Taxonomy" id="1644118"/>
    <lineage>
        <taxon>Bacteria</taxon>
        <taxon>Thermotogati</taxon>
        <taxon>Deinococcota</taxon>
        <taxon>Deinococci</taxon>
        <taxon>Thermales</taxon>
        <taxon>Thermaceae</taxon>
        <taxon>Calidithermus</taxon>
    </lineage>
</organism>
<keyword evidence="1" id="KW-0004">4Fe-4S</keyword>
<dbReference type="SFLD" id="SFLDG01067">
    <property type="entry name" value="SPASM/twitch_domain_containing"/>
    <property type="match status" value="1"/>
</dbReference>
<dbReference type="OrthoDB" id="9763993at2"/>
<dbReference type="InterPro" id="IPR040064">
    <property type="entry name" value="MoaA-like"/>
</dbReference>
<sequence length="324" mass="36211">MKLLDNYGRIIKDLRISVTPRCNLHCLYCHPLGWEMTEPPGTITVEDVRNFLEAMRLLGLESVRFTGGEPLVRKELPEMIAVARDLGIEDIAITTNGMLLGRKAKELKAAGLKRVNLSMDSVTPEVFRAMTRGGDVRKVWEAIDTAFELGLEPVKLNAVMIRGMNEGEVIPLASLSLDKPLHVRFLEYMHLDNSNPEVYRQRFIAGRETKAVVERHFGPLEKLDTDPTAPARVYRIPGALGTIGFINPVMEPFCSNCSRLRLTSDKKLRPCLLTDLEMDISWAFEAPNPLEALVDAILLATDRKPAFGNTLPHLRERVMVGIGG</sequence>
<dbReference type="SFLD" id="SFLDS00029">
    <property type="entry name" value="Radical_SAM"/>
    <property type="match status" value="1"/>
</dbReference>
<keyword evidence="6" id="KW-0411">Iron-sulfur</keyword>
<evidence type="ECO:0000256" key="7">
    <source>
        <dbReference type="ARBA" id="ARBA00023134"/>
    </source>
</evidence>
<dbReference type="InterPro" id="IPR006638">
    <property type="entry name" value="Elp3/MiaA/NifB-like_rSAM"/>
</dbReference>
<dbReference type="GO" id="GO:0005525">
    <property type="term" value="F:GTP binding"/>
    <property type="evidence" value="ECO:0007669"/>
    <property type="project" value="UniProtKB-KW"/>
</dbReference>
<name>A0A399EEJ1_9DEIN</name>
<dbReference type="InterPro" id="IPR058240">
    <property type="entry name" value="rSAM_sf"/>
</dbReference>
<dbReference type="CDD" id="cd21117">
    <property type="entry name" value="Twitch_MoaA"/>
    <property type="match status" value="1"/>
</dbReference>
<keyword evidence="7" id="KW-0342">GTP-binding</keyword>
<keyword evidence="2" id="KW-0949">S-adenosyl-L-methionine</keyword>
<dbReference type="InterPro" id="IPR013785">
    <property type="entry name" value="Aldolase_TIM"/>
</dbReference>
<dbReference type="AlphaFoldDB" id="A0A399EEJ1"/>